<sequence>MIERHNVLEVEKLSEENMLSISGENCLFKDALFFDLEHYIYKKPICIGVFGCCYFDDIENELNVTQYMIENGKDARHILNLAKNYFQTMSSKYDKKYLVTFSGNNDFTVINYLFEKYNIDFDIEAHFKHIDLQKEYEKEKKICIGLKALEKEFGIVRESEVISGSNLAKTFSKIVKDSSYVQRMPKEKIDKILLYNEQDVVSLFQIYVNWNIVMKRDKILES</sequence>
<dbReference type="RefSeq" id="WP_032079564.1">
    <property type="nucleotide sequence ID" value="NZ_CP020953.1"/>
</dbReference>
<dbReference type="KEGG" id="cdrk:B9W14_07250"/>
<gene>
    <name evidence="2" type="ORF">B9W14_07250</name>
</gene>
<keyword evidence="3" id="KW-1185">Reference proteome</keyword>
<organism evidence="2 3">
    <name type="scientific">Clostridium drakei</name>
    <dbReference type="NCBI Taxonomy" id="332101"/>
    <lineage>
        <taxon>Bacteria</taxon>
        <taxon>Bacillati</taxon>
        <taxon>Bacillota</taxon>
        <taxon>Clostridia</taxon>
        <taxon>Eubacteriales</taxon>
        <taxon>Clostridiaceae</taxon>
        <taxon>Clostridium</taxon>
    </lineage>
</organism>
<dbReference type="Proteomes" id="UP000244910">
    <property type="component" value="Chromosome"/>
</dbReference>
<name>A0A2U8DPB3_9CLOT</name>
<dbReference type="SUPFAM" id="SSF53098">
    <property type="entry name" value="Ribonuclease H-like"/>
    <property type="match status" value="1"/>
</dbReference>
<evidence type="ECO:0000313" key="2">
    <source>
        <dbReference type="EMBL" id="AWI04301.1"/>
    </source>
</evidence>
<dbReference type="AlphaFoldDB" id="A0A2U8DPB3"/>
<evidence type="ECO:0000259" key="1">
    <source>
        <dbReference type="Pfam" id="PF13482"/>
    </source>
</evidence>
<proteinExistence type="predicted"/>
<dbReference type="InterPro" id="IPR038720">
    <property type="entry name" value="YprB_RNase_H-like_dom"/>
</dbReference>
<evidence type="ECO:0000313" key="3">
    <source>
        <dbReference type="Proteomes" id="UP000244910"/>
    </source>
</evidence>
<protein>
    <recommendedName>
        <fullName evidence="1">YprB ribonuclease H-like domain-containing protein</fullName>
    </recommendedName>
</protein>
<dbReference type="Pfam" id="PF13482">
    <property type="entry name" value="RNase_H_2"/>
    <property type="match status" value="1"/>
</dbReference>
<feature type="domain" description="YprB ribonuclease H-like" evidence="1">
    <location>
        <begin position="32"/>
        <end position="210"/>
    </location>
</feature>
<accession>A0A2U8DPB3</accession>
<dbReference type="OrthoDB" id="1930305at2"/>
<dbReference type="InterPro" id="IPR012337">
    <property type="entry name" value="RNaseH-like_sf"/>
</dbReference>
<dbReference type="EMBL" id="CP020953">
    <property type="protein sequence ID" value="AWI04301.1"/>
    <property type="molecule type" value="Genomic_DNA"/>
</dbReference>
<reference evidence="3" key="1">
    <citation type="submission" date="2017-04" db="EMBL/GenBank/DDBJ databases">
        <authorList>
            <person name="Song Y."/>
            <person name="Cho B.-K."/>
        </authorList>
    </citation>
    <scope>NUCLEOTIDE SEQUENCE [LARGE SCALE GENOMIC DNA]</scope>
    <source>
        <strain evidence="3">SL1</strain>
    </source>
</reference>